<dbReference type="RefSeq" id="WP_211329493.1">
    <property type="nucleotide sequence ID" value="NZ_CP063196.1"/>
</dbReference>
<dbReference type="Proteomes" id="UP000265719">
    <property type="component" value="Chromosome"/>
</dbReference>
<proteinExistence type="predicted"/>
<name>A0AA97M5D4_9ACTN</name>
<dbReference type="KEGG" id="thao:NI17_009580"/>
<evidence type="ECO:0000313" key="2">
    <source>
        <dbReference type="EMBL" id="UOE21344.1"/>
    </source>
</evidence>
<feature type="region of interest" description="Disordered" evidence="1">
    <location>
        <begin position="1"/>
        <end position="32"/>
    </location>
</feature>
<evidence type="ECO:0000256" key="1">
    <source>
        <dbReference type="SAM" id="MobiDB-lite"/>
    </source>
</evidence>
<protein>
    <submittedName>
        <fullName evidence="2">Uncharacterized protein</fullName>
    </submittedName>
</protein>
<accession>A0AA97M5D4</accession>
<keyword evidence="3" id="KW-1185">Reference proteome</keyword>
<gene>
    <name evidence="2" type="ORF">NI17_009580</name>
</gene>
<evidence type="ECO:0000313" key="3">
    <source>
        <dbReference type="Proteomes" id="UP000265719"/>
    </source>
</evidence>
<organism evidence="2 3">
    <name type="scientific">Thermobifida halotolerans</name>
    <dbReference type="NCBI Taxonomy" id="483545"/>
    <lineage>
        <taxon>Bacteria</taxon>
        <taxon>Bacillati</taxon>
        <taxon>Actinomycetota</taxon>
        <taxon>Actinomycetes</taxon>
        <taxon>Streptosporangiales</taxon>
        <taxon>Nocardiopsidaceae</taxon>
        <taxon>Thermobifida</taxon>
    </lineage>
</organism>
<dbReference type="AlphaFoldDB" id="A0AA97M5D4"/>
<reference evidence="2" key="1">
    <citation type="submission" date="2020-10" db="EMBL/GenBank/DDBJ databases">
        <title>De novo genome project of the cellulose decomposer Thermobifida halotolerans type strain.</title>
        <authorList>
            <person name="Nagy I."/>
            <person name="Horvath B."/>
            <person name="Kukolya J."/>
            <person name="Nagy I."/>
            <person name="Orsini M."/>
        </authorList>
    </citation>
    <scope>NUCLEOTIDE SEQUENCE</scope>
    <source>
        <strain evidence="2">DSM 44931</strain>
    </source>
</reference>
<dbReference type="EMBL" id="CP063196">
    <property type="protein sequence ID" value="UOE21344.1"/>
    <property type="molecule type" value="Genomic_DNA"/>
</dbReference>
<sequence>MSATHNRSGASAVKERPTRSGRTSAAGDGTVVRGPLARLMPRSPAAFINRYTVQRATRRSWRFSSACTFAIASLVAASVHERAEGGRVLAA</sequence>